<sequence>MGKFEQSAMNAGGTQHWLLLNGSA</sequence>
<organism evidence="1">
    <name type="scientific">Arundo donax</name>
    <name type="common">Giant reed</name>
    <name type="synonym">Donax arundinaceus</name>
    <dbReference type="NCBI Taxonomy" id="35708"/>
    <lineage>
        <taxon>Eukaryota</taxon>
        <taxon>Viridiplantae</taxon>
        <taxon>Streptophyta</taxon>
        <taxon>Embryophyta</taxon>
        <taxon>Tracheophyta</taxon>
        <taxon>Spermatophyta</taxon>
        <taxon>Magnoliopsida</taxon>
        <taxon>Liliopsida</taxon>
        <taxon>Poales</taxon>
        <taxon>Poaceae</taxon>
        <taxon>PACMAD clade</taxon>
        <taxon>Arundinoideae</taxon>
        <taxon>Arundineae</taxon>
        <taxon>Arundo</taxon>
    </lineage>
</organism>
<reference evidence="1" key="2">
    <citation type="journal article" date="2015" name="Data Brief">
        <title>Shoot transcriptome of the giant reed, Arundo donax.</title>
        <authorList>
            <person name="Barrero R.A."/>
            <person name="Guerrero F.D."/>
            <person name="Moolhuijzen P."/>
            <person name="Goolsby J.A."/>
            <person name="Tidwell J."/>
            <person name="Bellgard S.E."/>
            <person name="Bellgard M.I."/>
        </authorList>
    </citation>
    <scope>NUCLEOTIDE SEQUENCE</scope>
    <source>
        <tissue evidence="1">Shoot tissue taken approximately 20 cm above the soil surface</tissue>
    </source>
</reference>
<protein>
    <submittedName>
        <fullName evidence="1">Uncharacterized protein</fullName>
    </submittedName>
</protein>
<dbReference type="AlphaFoldDB" id="A0A0A9A6K5"/>
<dbReference type="EMBL" id="GBRH01251169">
    <property type="protein sequence ID" value="JAD46726.1"/>
    <property type="molecule type" value="Transcribed_RNA"/>
</dbReference>
<reference evidence="1" key="1">
    <citation type="submission" date="2014-09" db="EMBL/GenBank/DDBJ databases">
        <authorList>
            <person name="Magalhaes I.L.F."/>
            <person name="Oliveira U."/>
            <person name="Santos F.R."/>
            <person name="Vidigal T.H.D.A."/>
            <person name="Brescovit A.D."/>
            <person name="Santos A.J."/>
        </authorList>
    </citation>
    <scope>NUCLEOTIDE SEQUENCE</scope>
    <source>
        <tissue evidence="1">Shoot tissue taken approximately 20 cm above the soil surface</tissue>
    </source>
</reference>
<proteinExistence type="predicted"/>
<accession>A0A0A9A6K5</accession>
<evidence type="ECO:0000313" key="1">
    <source>
        <dbReference type="EMBL" id="JAD46726.1"/>
    </source>
</evidence>
<name>A0A0A9A6K5_ARUDO</name>